<dbReference type="Gene3D" id="4.10.240.10">
    <property type="entry name" value="Zn(2)-C6 fungal-type DNA-binding domain"/>
    <property type="match status" value="1"/>
</dbReference>
<dbReference type="InterPro" id="IPR036864">
    <property type="entry name" value="Zn2-C6_fun-type_DNA-bd_sf"/>
</dbReference>
<comment type="subcellular location">
    <subcellularLocation>
        <location evidence="1">Nucleus</location>
    </subcellularLocation>
</comment>
<dbReference type="SMART" id="SM00066">
    <property type="entry name" value="GAL4"/>
    <property type="match status" value="1"/>
</dbReference>
<dbReference type="OrthoDB" id="2269373at2759"/>
<sequence>MDSEESEVFYLSCRSSVLHGPRASSREVSAMPRHCTTNILQKGAFDRLCYDLMPFSSLSTKSNSTNGTEDGAGGDHRKKRRNRTTQSCINCHATKRMCDRKRPCTRCTQLGLTGNCVYEVDDRERERNALAAAADNGGKTDASTLPALASDVSHLRSRIAELEGVIRELKNKPHPRWMTTSPQQIQTPDTPPKTPSSPTSLTLRPAYPLQSARFESTPPPDDVDPALDSLLKFFMYDGFDSPFADHNMRRCGCATEGACYSALIELSSRLRDAKEALALSPSHMGSSCRLHSCIDAIDRLINNSLLRGSPPSPQIMGRATPTNPYANFTTYGNQFQLVPGRTPMGGYDAYGTYEQDAFMSWNQDRIPQRFA</sequence>
<dbReference type="AlphaFoldDB" id="A0A8H6S404"/>
<dbReference type="CDD" id="cd00067">
    <property type="entry name" value="GAL4"/>
    <property type="match status" value="1"/>
</dbReference>
<protein>
    <submittedName>
        <fullName evidence="5">C6 finger domain</fullName>
    </submittedName>
</protein>
<dbReference type="RefSeq" id="XP_037214739.1">
    <property type="nucleotide sequence ID" value="XM_037368771.1"/>
</dbReference>
<keyword evidence="6" id="KW-1185">Reference proteome</keyword>
<dbReference type="PANTHER" id="PTHR31001">
    <property type="entry name" value="UNCHARACTERIZED TRANSCRIPTIONAL REGULATORY PROTEIN"/>
    <property type="match status" value="1"/>
</dbReference>
<dbReference type="InterPro" id="IPR050613">
    <property type="entry name" value="Sec_Metabolite_Reg"/>
</dbReference>
<organism evidence="5 6">
    <name type="scientific">Mycena indigotica</name>
    <dbReference type="NCBI Taxonomy" id="2126181"/>
    <lineage>
        <taxon>Eukaryota</taxon>
        <taxon>Fungi</taxon>
        <taxon>Dikarya</taxon>
        <taxon>Basidiomycota</taxon>
        <taxon>Agaricomycotina</taxon>
        <taxon>Agaricomycetes</taxon>
        <taxon>Agaricomycetidae</taxon>
        <taxon>Agaricales</taxon>
        <taxon>Marasmiineae</taxon>
        <taxon>Mycenaceae</taxon>
        <taxon>Mycena</taxon>
    </lineage>
</organism>
<dbReference type="Proteomes" id="UP000636479">
    <property type="component" value="Unassembled WGS sequence"/>
</dbReference>
<proteinExistence type="predicted"/>
<evidence type="ECO:0000256" key="3">
    <source>
        <dbReference type="SAM" id="MobiDB-lite"/>
    </source>
</evidence>
<evidence type="ECO:0000313" key="5">
    <source>
        <dbReference type="EMBL" id="KAF7292012.1"/>
    </source>
</evidence>
<dbReference type="GO" id="GO:0000981">
    <property type="term" value="F:DNA-binding transcription factor activity, RNA polymerase II-specific"/>
    <property type="evidence" value="ECO:0007669"/>
    <property type="project" value="InterPro"/>
</dbReference>
<reference evidence="5" key="1">
    <citation type="submission" date="2020-05" db="EMBL/GenBank/DDBJ databases">
        <title>Mycena genomes resolve the evolution of fungal bioluminescence.</title>
        <authorList>
            <person name="Tsai I.J."/>
        </authorList>
    </citation>
    <scope>NUCLEOTIDE SEQUENCE</scope>
    <source>
        <strain evidence="5">171206Taipei</strain>
    </source>
</reference>
<dbReference type="GeneID" id="59351287"/>
<name>A0A8H6S404_9AGAR</name>
<accession>A0A8H6S404</accession>
<feature type="domain" description="Zn(2)-C6 fungal-type" evidence="4">
    <location>
        <begin position="87"/>
        <end position="118"/>
    </location>
</feature>
<dbReference type="PANTHER" id="PTHR31001:SF81">
    <property type="entry name" value="ZN(II)2CYS6 TRANSCRIPTION FACTOR"/>
    <property type="match status" value="1"/>
</dbReference>
<evidence type="ECO:0000256" key="1">
    <source>
        <dbReference type="ARBA" id="ARBA00004123"/>
    </source>
</evidence>
<comment type="caution">
    <text evidence="5">The sequence shown here is derived from an EMBL/GenBank/DDBJ whole genome shotgun (WGS) entry which is preliminary data.</text>
</comment>
<dbReference type="GO" id="GO:0005634">
    <property type="term" value="C:nucleus"/>
    <property type="evidence" value="ECO:0007669"/>
    <property type="project" value="UniProtKB-SubCell"/>
</dbReference>
<keyword evidence="2" id="KW-0539">Nucleus</keyword>
<dbReference type="GO" id="GO:0008270">
    <property type="term" value="F:zinc ion binding"/>
    <property type="evidence" value="ECO:0007669"/>
    <property type="project" value="InterPro"/>
</dbReference>
<feature type="region of interest" description="Disordered" evidence="3">
    <location>
        <begin position="60"/>
        <end position="84"/>
    </location>
</feature>
<dbReference type="PROSITE" id="PS50048">
    <property type="entry name" value="ZN2_CY6_FUNGAL_2"/>
    <property type="match status" value="1"/>
</dbReference>
<evidence type="ECO:0000256" key="2">
    <source>
        <dbReference type="ARBA" id="ARBA00023242"/>
    </source>
</evidence>
<dbReference type="InterPro" id="IPR001138">
    <property type="entry name" value="Zn2Cys6_DnaBD"/>
</dbReference>
<dbReference type="SUPFAM" id="SSF57701">
    <property type="entry name" value="Zn2/Cys6 DNA-binding domain"/>
    <property type="match status" value="1"/>
</dbReference>
<evidence type="ECO:0000259" key="4">
    <source>
        <dbReference type="PROSITE" id="PS50048"/>
    </source>
</evidence>
<gene>
    <name evidence="5" type="ORF">MIND_01226900</name>
</gene>
<feature type="region of interest" description="Disordered" evidence="3">
    <location>
        <begin position="171"/>
        <end position="203"/>
    </location>
</feature>
<dbReference type="Pfam" id="PF00172">
    <property type="entry name" value="Zn_clus"/>
    <property type="match status" value="1"/>
</dbReference>
<evidence type="ECO:0000313" key="6">
    <source>
        <dbReference type="Proteomes" id="UP000636479"/>
    </source>
</evidence>
<dbReference type="EMBL" id="JACAZF010000012">
    <property type="protein sequence ID" value="KAF7292012.1"/>
    <property type="molecule type" value="Genomic_DNA"/>
</dbReference>
<dbReference type="PROSITE" id="PS00463">
    <property type="entry name" value="ZN2_CY6_FUNGAL_1"/>
    <property type="match status" value="1"/>
</dbReference>